<evidence type="ECO:0000313" key="2">
    <source>
        <dbReference type="EMBL" id="KAF7471850.1"/>
    </source>
</evidence>
<feature type="compositionally biased region" description="Basic residues" evidence="1">
    <location>
        <begin position="110"/>
        <end position="126"/>
    </location>
</feature>
<evidence type="ECO:0000313" key="4">
    <source>
        <dbReference type="Proteomes" id="UP000335636"/>
    </source>
</evidence>
<name>A0A5E4D574_MARMO</name>
<accession>A0A5E4D574</accession>
<keyword evidence="4" id="KW-1185">Reference proteome</keyword>
<feature type="compositionally biased region" description="Basic and acidic residues" evidence="1">
    <location>
        <begin position="88"/>
        <end position="106"/>
    </location>
</feature>
<protein>
    <submittedName>
        <fullName evidence="3">Uncharacterized protein</fullName>
    </submittedName>
</protein>
<dbReference type="Proteomes" id="UP000662637">
    <property type="component" value="Unassembled WGS sequence"/>
</dbReference>
<gene>
    <name evidence="2" type="ORF">GHT09_017116</name>
    <name evidence="3" type="ORF">MONAX_5E020941</name>
</gene>
<sequence>MEGGKGVSCAACVGCLGCYWVKEAGDSRVPLPAAQRALSSLSIKVKSSAPLPPPRSGPVAVAADRSRNFRKAQMYNWRGHHSCCKSPGNRDDPDYVLVPEERDLPQPRRLQNRPRPTRGKREHLQA</sequence>
<feature type="region of interest" description="Disordered" evidence="1">
    <location>
        <begin position="82"/>
        <end position="126"/>
    </location>
</feature>
<dbReference type="Proteomes" id="UP000335636">
    <property type="component" value="Unassembled WGS sequence"/>
</dbReference>
<reference evidence="3 4" key="1">
    <citation type="submission" date="2019-04" db="EMBL/GenBank/DDBJ databases">
        <authorList>
            <person name="Alioto T."/>
            <person name="Alioto T."/>
        </authorList>
    </citation>
    <scope>NUCLEOTIDE SEQUENCE [LARGE SCALE GENOMIC DNA]</scope>
</reference>
<dbReference type="AlphaFoldDB" id="A0A5E4D574"/>
<reference evidence="2" key="2">
    <citation type="submission" date="2020-08" db="EMBL/GenBank/DDBJ databases">
        <authorList>
            <person name="Shumante A."/>
            <person name="Zimin A.V."/>
            <person name="Puiu D."/>
            <person name="Salzberg S.L."/>
        </authorList>
    </citation>
    <scope>NUCLEOTIDE SEQUENCE</scope>
    <source>
        <strain evidence="2">WC2-LM</strain>
        <tissue evidence="2">Liver</tissue>
    </source>
</reference>
<dbReference type="EMBL" id="CABDUW010002931">
    <property type="protein sequence ID" value="VTJ88392.1"/>
    <property type="molecule type" value="Genomic_DNA"/>
</dbReference>
<evidence type="ECO:0000256" key="1">
    <source>
        <dbReference type="SAM" id="MobiDB-lite"/>
    </source>
</evidence>
<dbReference type="EMBL" id="WJEC01006670">
    <property type="protein sequence ID" value="KAF7471850.1"/>
    <property type="molecule type" value="Genomic_DNA"/>
</dbReference>
<organism evidence="3 4">
    <name type="scientific">Marmota monax</name>
    <name type="common">Woodchuck</name>
    <dbReference type="NCBI Taxonomy" id="9995"/>
    <lineage>
        <taxon>Eukaryota</taxon>
        <taxon>Metazoa</taxon>
        <taxon>Chordata</taxon>
        <taxon>Craniata</taxon>
        <taxon>Vertebrata</taxon>
        <taxon>Euteleostomi</taxon>
        <taxon>Mammalia</taxon>
        <taxon>Eutheria</taxon>
        <taxon>Euarchontoglires</taxon>
        <taxon>Glires</taxon>
        <taxon>Rodentia</taxon>
        <taxon>Sciuromorpha</taxon>
        <taxon>Sciuridae</taxon>
        <taxon>Xerinae</taxon>
        <taxon>Marmotini</taxon>
        <taxon>Marmota</taxon>
    </lineage>
</organism>
<proteinExistence type="predicted"/>
<evidence type="ECO:0000313" key="3">
    <source>
        <dbReference type="EMBL" id="VTJ88392.1"/>
    </source>
</evidence>